<evidence type="ECO:0000313" key="8">
    <source>
        <dbReference type="Proteomes" id="UP000235672"/>
    </source>
</evidence>
<reference evidence="7 8" key="1">
    <citation type="submission" date="2016-05" db="EMBL/GenBank/DDBJ databases">
        <title>A degradative enzymes factory behind the ericoid mycorrhizal symbiosis.</title>
        <authorList>
            <consortium name="DOE Joint Genome Institute"/>
            <person name="Martino E."/>
            <person name="Morin E."/>
            <person name="Grelet G."/>
            <person name="Kuo A."/>
            <person name="Kohler A."/>
            <person name="Daghino S."/>
            <person name="Barry K."/>
            <person name="Choi C."/>
            <person name="Cichocki N."/>
            <person name="Clum A."/>
            <person name="Copeland A."/>
            <person name="Hainaut M."/>
            <person name="Haridas S."/>
            <person name="Labutti K."/>
            <person name="Lindquist E."/>
            <person name="Lipzen A."/>
            <person name="Khouja H.-R."/>
            <person name="Murat C."/>
            <person name="Ohm R."/>
            <person name="Olson A."/>
            <person name="Spatafora J."/>
            <person name="Veneault-Fourrey C."/>
            <person name="Henrissat B."/>
            <person name="Grigoriev I."/>
            <person name="Martin F."/>
            <person name="Perotto S."/>
        </authorList>
    </citation>
    <scope>NUCLEOTIDE SEQUENCE [LARGE SCALE GENOMIC DNA]</scope>
    <source>
        <strain evidence="7 8">UAMH 7357</strain>
    </source>
</reference>
<keyword evidence="3 6" id="KW-0732">Signal</keyword>
<dbReference type="GO" id="GO:0008239">
    <property type="term" value="F:dipeptidyl-peptidase activity"/>
    <property type="evidence" value="ECO:0007669"/>
    <property type="project" value="TreeGrafter"/>
</dbReference>
<organism evidence="7 8">
    <name type="scientific">Hyaloscypha hepaticicola</name>
    <dbReference type="NCBI Taxonomy" id="2082293"/>
    <lineage>
        <taxon>Eukaryota</taxon>
        <taxon>Fungi</taxon>
        <taxon>Dikarya</taxon>
        <taxon>Ascomycota</taxon>
        <taxon>Pezizomycotina</taxon>
        <taxon>Leotiomycetes</taxon>
        <taxon>Helotiales</taxon>
        <taxon>Hyaloscyphaceae</taxon>
        <taxon>Hyaloscypha</taxon>
    </lineage>
</organism>
<keyword evidence="8" id="KW-1185">Reference proteome</keyword>
<sequence length="533" mass="59113">MKLPLGSAISVLACVGLVAARRPGMLAPPLDKGDEFAIEAAGASSTTGSAFFTQILDHDNPSKGTFQQKFWYNSQYWKGPGSPIVFFTPGEIAAAGYGAYLTNVTLTGLLAQELNGAVVMIEHRYWGESSPYDDLTAETLQLLTLRQAIQDFVHFAKTVDLPFDTNHSSNADKAPWVFSGGSYSGALTAWTESMAPGTFWAYHASSAPVEAIDNYWQYFVPIQEGMAKNCSKDINLVIEYMDNVFTHGNESEQLALKEKFGLEYLTHGDDVMGVIENGPWLWQSNSFYTDYSGFFAFCDIIENVSPGAKVTPDENGVGLEKALEGYANWAQEFVYGSCTQYGYTSNTTLECFDTYNASNLVFADRTVGNGADRQWNWMLCNEPFYYWQNGAPRDRPTLASRLIDSAYWKRQCPVFFPATNNYTYGSALSPNNNEHQVNKHTQGWRLEDTTRLIWTNGQFDPWRSSGVSSEFRPGGPLASRPSAPVQIIPGGFHCSDLRLKNGQVNAGVQNVIDNEVAQIVKWVAEWPGTNDEK</sequence>
<evidence type="ECO:0000256" key="6">
    <source>
        <dbReference type="SAM" id="SignalP"/>
    </source>
</evidence>
<dbReference type="InterPro" id="IPR029058">
    <property type="entry name" value="AB_hydrolase_fold"/>
</dbReference>
<dbReference type="PANTHER" id="PTHR11010">
    <property type="entry name" value="PROTEASE S28 PRO-X CARBOXYPEPTIDASE-RELATED"/>
    <property type="match status" value="1"/>
</dbReference>
<dbReference type="OrthoDB" id="1735038at2759"/>
<keyword evidence="5" id="KW-0325">Glycoprotein</keyword>
<accession>A0A2J6Q6X3</accession>
<dbReference type="AlphaFoldDB" id="A0A2J6Q6X3"/>
<dbReference type="GO" id="GO:0070008">
    <property type="term" value="F:serine-type exopeptidase activity"/>
    <property type="evidence" value="ECO:0007669"/>
    <property type="project" value="InterPro"/>
</dbReference>
<dbReference type="SUPFAM" id="SSF53474">
    <property type="entry name" value="alpha/beta-Hydrolases"/>
    <property type="match status" value="1"/>
</dbReference>
<protein>
    <recommendedName>
        <fullName evidence="9">Serine peptidase</fullName>
    </recommendedName>
</protein>
<dbReference type="FunFam" id="3.40.50.1820:FF:000165">
    <property type="entry name" value="Serine peptidase, putative"/>
    <property type="match status" value="1"/>
</dbReference>
<feature type="chain" id="PRO_5014377688" description="Serine peptidase" evidence="6">
    <location>
        <begin position="21"/>
        <end position="533"/>
    </location>
</feature>
<evidence type="ECO:0000256" key="5">
    <source>
        <dbReference type="ARBA" id="ARBA00023180"/>
    </source>
</evidence>
<evidence type="ECO:0000256" key="2">
    <source>
        <dbReference type="ARBA" id="ARBA00022670"/>
    </source>
</evidence>
<dbReference type="Gene3D" id="3.40.50.1820">
    <property type="entry name" value="alpha/beta hydrolase"/>
    <property type="match status" value="2"/>
</dbReference>
<feature type="signal peptide" evidence="6">
    <location>
        <begin position="1"/>
        <end position="20"/>
    </location>
</feature>
<comment type="similarity">
    <text evidence="1">Belongs to the peptidase S28 family.</text>
</comment>
<name>A0A2J6Q6X3_9HELO</name>
<dbReference type="Pfam" id="PF05577">
    <property type="entry name" value="Peptidase_S28"/>
    <property type="match status" value="1"/>
</dbReference>
<evidence type="ECO:0000256" key="4">
    <source>
        <dbReference type="ARBA" id="ARBA00022801"/>
    </source>
</evidence>
<keyword evidence="4" id="KW-0378">Hydrolase</keyword>
<gene>
    <name evidence="7" type="ORF">NA56DRAFT_625029</name>
</gene>
<dbReference type="GO" id="GO:0006508">
    <property type="term" value="P:proteolysis"/>
    <property type="evidence" value="ECO:0007669"/>
    <property type="project" value="UniProtKB-KW"/>
</dbReference>
<evidence type="ECO:0000256" key="3">
    <source>
        <dbReference type="ARBA" id="ARBA00022729"/>
    </source>
</evidence>
<dbReference type="InterPro" id="IPR008758">
    <property type="entry name" value="Peptidase_S28"/>
</dbReference>
<evidence type="ECO:0000313" key="7">
    <source>
        <dbReference type="EMBL" id="PMD21964.1"/>
    </source>
</evidence>
<evidence type="ECO:0000256" key="1">
    <source>
        <dbReference type="ARBA" id="ARBA00011079"/>
    </source>
</evidence>
<dbReference type="PANTHER" id="PTHR11010:SF23">
    <property type="entry name" value="SERINE PEPTIDASE"/>
    <property type="match status" value="1"/>
</dbReference>
<dbReference type="Proteomes" id="UP000235672">
    <property type="component" value="Unassembled WGS sequence"/>
</dbReference>
<evidence type="ECO:0008006" key="9">
    <source>
        <dbReference type="Google" id="ProtNLM"/>
    </source>
</evidence>
<proteinExistence type="inferred from homology"/>
<dbReference type="EMBL" id="KZ613479">
    <property type="protein sequence ID" value="PMD21964.1"/>
    <property type="molecule type" value="Genomic_DNA"/>
</dbReference>
<keyword evidence="2" id="KW-0645">Protease</keyword>